<evidence type="ECO:0000313" key="3">
    <source>
        <dbReference type="Proteomes" id="UP001281761"/>
    </source>
</evidence>
<gene>
    <name evidence="2" type="ORF">BLNAU_20505</name>
</gene>
<name>A0ABQ9WYF7_9EUKA</name>
<dbReference type="Proteomes" id="UP001281761">
    <property type="component" value="Unassembled WGS sequence"/>
</dbReference>
<keyword evidence="3" id="KW-1185">Reference proteome</keyword>
<comment type="caution">
    <text evidence="2">The sequence shown here is derived from an EMBL/GenBank/DDBJ whole genome shotgun (WGS) entry which is preliminary data.</text>
</comment>
<organism evidence="2 3">
    <name type="scientific">Blattamonas nauphoetae</name>
    <dbReference type="NCBI Taxonomy" id="2049346"/>
    <lineage>
        <taxon>Eukaryota</taxon>
        <taxon>Metamonada</taxon>
        <taxon>Preaxostyla</taxon>
        <taxon>Oxymonadida</taxon>
        <taxon>Blattamonas</taxon>
    </lineage>
</organism>
<proteinExistence type="predicted"/>
<keyword evidence="1" id="KW-1133">Transmembrane helix</keyword>
<feature type="transmembrane region" description="Helical" evidence="1">
    <location>
        <begin position="286"/>
        <end position="309"/>
    </location>
</feature>
<evidence type="ECO:0000313" key="2">
    <source>
        <dbReference type="EMBL" id="KAK2944551.1"/>
    </source>
</evidence>
<keyword evidence="1" id="KW-0472">Membrane</keyword>
<evidence type="ECO:0000256" key="1">
    <source>
        <dbReference type="SAM" id="Phobius"/>
    </source>
</evidence>
<protein>
    <submittedName>
        <fullName evidence="2">Uncharacterized protein</fullName>
    </submittedName>
</protein>
<dbReference type="EMBL" id="JARBJD010000293">
    <property type="protein sequence ID" value="KAK2944551.1"/>
    <property type="molecule type" value="Genomic_DNA"/>
</dbReference>
<accession>A0ABQ9WYF7</accession>
<sequence length="614" mass="69176">MTVLLSSPHQSIFRDALSFIRECLLRCSTSNRLILISSKLFHGILSTPDLRDLSVIGDQDILKVNLAIFSIGVWLSSEHEIHSLSTTLNSSPESIRNMVLHQVLIPIEPSLLQIGRNRHLWSLGDESENIFRLLSKIFEVSAFHQPTLNFVCSSRLPMVFKSLLSKLDSENTNQFITRLMTSNIRTWKANGSESCRGGMKLLQALEREGFRDAIEQAPFHTKIVLYGHEKMGFSFEIMNFLGMNSLPPGKMTRDTIRTQSPTTTIRLDNRMKSHADPDMSPTNSVMILWCFLVFILFLIIFLIHLSFYYSPFMNWNPKDEVTADSVSPAFISLISMVRDDFKFSEELLQKALTFLSSIIKNINRSYTLANDLLKAIGPDSPNPAAIFVDSIFVLVSSPHQSIVKASLTFIRKCLITCSFANRLALVSSKPFPRILSTPHLRDLSIIEYTDIVKVILALFKNGILLTLTESARFLSTTSNEHPQSIRDVVLNEVLIPIEPSLVQISPHDIHLVNQLPQAHLLTFVSDTTDQTIVWFNLMSFEADISFVFSLSIAGGSTDSPISAHLANLFRWKKCHLQLAFCAVRVLTCLFRFFAMSSGTPDPVKAIYRFAGSPR</sequence>
<keyword evidence="1" id="KW-0812">Transmembrane</keyword>
<reference evidence="2 3" key="1">
    <citation type="journal article" date="2022" name="bioRxiv">
        <title>Genomics of Preaxostyla Flagellates Illuminates Evolutionary Transitions and the Path Towards Mitochondrial Loss.</title>
        <authorList>
            <person name="Novak L.V.F."/>
            <person name="Treitli S.C."/>
            <person name="Pyrih J."/>
            <person name="Halakuc P."/>
            <person name="Pipaliya S.V."/>
            <person name="Vacek V."/>
            <person name="Brzon O."/>
            <person name="Soukal P."/>
            <person name="Eme L."/>
            <person name="Dacks J.B."/>
            <person name="Karnkowska A."/>
            <person name="Elias M."/>
            <person name="Hampl V."/>
        </authorList>
    </citation>
    <scope>NUCLEOTIDE SEQUENCE [LARGE SCALE GENOMIC DNA]</scope>
    <source>
        <strain evidence="2">NAU3</strain>
        <tissue evidence="2">Gut</tissue>
    </source>
</reference>